<dbReference type="EMBL" id="WTUW01000001">
    <property type="protein sequence ID" value="MZR29157.1"/>
    <property type="molecule type" value="Genomic_DNA"/>
</dbReference>
<feature type="domain" description="RCK C-terminal" evidence="8">
    <location>
        <begin position="208"/>
        <end position="293"/>
    </location>
</feature>
<feature type="transmembrane region" description="Helical" evidence="7">
    <location>
        <begin position="7"/>
        <end position="24"/>
    </location>
</feature>
<evidence type="ECO:0000313" key="10">
    <source>
        <dbReference type="Proteomes" id="UP000476030"/>
    </source>
</evidence>
<protein>
    <submittedName>
        <fullName evidence="9">SLC13 family permease</fullName>
    </submittedName>
</protein>
<feature type="transmembrane region" description="Helical" evidence="7">
    <location>
        <begin position="531"/>
        <end position="548"/>
    </location>
</feature>
<feature type="domain" description="RCK C-terminal" evidence="8">
    <location>
        <begin position="298"/>
        <end position="383"/>
    </location>
</feature>
<comment type="caution">
    <text evidence="9">The sequence shown here is derived from an EMBL/GenBank/DDBJ whole genome shotgun (WGS) entry which is preliminary data.</text>
</comment>
<accession>A0A6L8W4J1</accession>
<proteinExistence type="predicted"/>
<dbReference type="GO" id="GO:0006813">
    <property type="term" value="P:potassium ion transport"/>
    <property type="evidence" value="ECO:0007669"/>
    <property type="project" value="InterPro"/>
</dbReference>
<dbReference type="GO" id="GO:0008324">
    <property type="term" value="F:monoatomic cation transmembrane transporter activity"/>
    <property type="evidence" value="ECO:0007669"/>
    <property type="project" value="InterPro"/>
</dbReference>
<evidence type="ECO:0000256" key="5">
    <source>
        <dbReference type="ARBA" id="ARBA00022989"/>
    </source>
</evidence>
<evidence type="ECO:0000256" key="3">
    <source>
        <dbReference type="ARBA" id="ARBA00022692"/>
    </source>
</evidence>
<evidence type="ECO:0000256" key="1">
    <source>
        <dbReference type="ARBA" id="ARBA00004141"/>
    </source>
</evidence>
<evidence type="ECO:0000256" key="2">
    <source>
        <dbReference type="ARBA" id="ARBA00022448"/>
    </source>
</evidence>
<dbReference type="AlphaFoldDB" id="A0A6L8W4J1"/>
<feature type="transmembrane region" description="Helical" evidence="7">
    <location>
        <begin position="180"/>
        <end position="200"/>
    </location>
</feature>
<sequence>MTTDQILLFSLFAIVFALLIWGRWRYDLIAFVALVTALVLGLVPTELAFSGFGHPATIIIALVLVVSRGLVNSGAVDLITRRLTSLDLKLSSHIAAMGGLGALFSAFMNNVAALAMLMPVDLQAAAKAKRAPRITLMPLAFATILGGLITLIGTPPNIIIAAYREDALGTPFSMFDFAPVGLVCAIVGIVFIMVIGWRLIPGSRDAKAPMVDLLDQEGYLAELLVSKDSPAVGMLVRELDSAADDSDVAVVGLVRSNKRLAGQARNVEIRAGDILVVDAGAKGIDQFRGAMKLQFDGENRHEKAESGGMVLMEYVVPRYARIEGRSAISLRLLVRHGVTLLGVSRQGRKFRERVRKLDIEAGDILLLLGPVDRVPDAAQWMGVLPLAERGLSVTQYRRAGLAAGIFAAAIAVASFGWLYLAVALAIVVAAYVALDIVPIQEVYQHIEWPVIVLLGSMIPLGAALEESGGTALIAGGIVELTSGFHVVVVLTVLMVVIMTLSDVLNNTATAVIGAPVAVDIANRLGANPDPFLMVVAVAASCAFLTPIGHKNNTLIMGPGGYKFGDYWRMGLPLEILVIAVAIPAILFFWPL</sequence>
<keyword evidence="4" id="KW-0677">Repeat</keyword>
<keyword evidence="6 7" id="KW-0472">Membrane</keyword>
<dbReference type="InterPro" id="IPR051679">
    <property type="entry name" value="DASS-Related_Transporters"/>
</dbReference>
<feature type="transmembrane region" description="Helical" evidence="7">
    <location>
        <begin position="569"/>
        <end position="589"/>
    </location>
</feature>
<reference evidence="9 10" key="1">
    <citation type="submission" date="2019-12" db="EMBL/GenBank/DDBJ databases">
        <title>Snethiella sp. nov. sp. isolated from sea sand.</title>
        <authorList>
            <person name="Kim J."/>
            <person name="Jeong S.E."/>
            <person name="Jung H.S."/>
            <person name="Jeon C.O."/>
        </authorList>
    </citation>
    <scope>NUCLEOTIDE SEQUENCE [LARGE SCALE GENOMIC DNA]</scope>
    <source>
        <strain evidence="9 10">DP05</strain>
    </source>
</reference>
<dbReference type="PROSITE" id="PS51202">
    <property type="entry name" value="RCK_C"/>
    <property type="match status" value="2"/>
</dbReference>
<feature type="transmembrane region" description="Helical" evidence="7">
    <location>
        <begin position="56"/>
        <end position="75"/>
    </location>
</feature>
<feature type="transmembrane region" description="Helical" evidence="7">
    <location>
        <begin position="446"/>
        <end position="464"/>
    </location>
</feature>
<dbReference type="PANTHER" id="PTHR43652:SF2">
    <property type="entry name" value="BASIC AMINO ACID ANTIPORTER YFCC-RELATED"/>
    <property type="match status" value="1"/>
</dbReference>
<dbReference type="Proteomes" id="UP000476030">
    <property type="component" value="Unassembled WGS sequence"/>
</dbReference>
<evidence type="ECO:0000259" key="8">
    <source>
        <dbReference type="PROSITE" id="PS51202"/>
    </source>
</evidence>
<gene>
    <name evidence="9" type="ORF">GQE98_00770</name>
</gene>
<feature type="transmembrane region" description="Helical" evidence="7">
    <location>
        <begin position="30"/>
        <end position="49"/>
    </location>
</feature>
<keyword evidence="5 7" id="KW-1133">Transmembrane helix</keyword>
<name>A0A6L8W4J1_9PROT</name>
<dbReference type="PANTHER" id="PTHR43652">
    <property type="entry name" value="BASIC AMINO ACID ANTIPORTER YFCC-RELATED"/>
    <property type="match status" value="1"/>
</dbReference>
<dbReference type="GO" id="GO:0005886">
    <property type="term" value="C:plasma membrane"/>
    <property type="evidence" value="ECO:0007669"/>
    <property type="project" value="TreeGrafter"/>
</dbReference>
<keyword evidence="10" id="KW-1185">Reference proteome</keyword>
<dbReference type="Pfam" id="PF03600">
    <property type="entry name" value="CitMHS"/>
    <property type="match status" value="1"/>
</dbReference>
<dbReference type="SUPFAM" id="SSF116726">
    <property type="entry name" value="TrkA C-terminal domain-like"/>
    <property type="match status" value="2"/>
</dbReference>
<dbReference type="Pfam" id="PF02080">
    <property type="entry name" value="TrkA_C"/>
    <property type="match status" value="2"/>
</dbReference>
<feature type="transmembrane region" description="Helical" evidence="7">
    <location>
        <begin position="471"/>
        <end position="497"/>
    </location>
</feature>
<evidence type="ECO:0000256" key="4">
    <source>
        <dbReference type="ARBA" id="ARBA00022737"/>
    </source>
</evidence>
<evidence type="ECO:0000256" key="7">
    <source>
        <dbReference type="SAM" id="Phobius"/>
    </source>
</evidence>
<evidence type="ECO:0000256" key="6">
    <source>
        <dbReference type="ARBA" id="ARBA00023136"/>
    </source>
</evidence>
<comment type="subcellular location">
    <subcellularLocation>
        <location evidence="1">Membrane</location>
        <topology evidence="1">Multi-pass membrane protein</topology>
    </subcellularLocation>
</comment>
<feature type="transmembrane region" description="Helical" evidence="7">
    <location>
        <begin position="95"/>
        <end position="118"/>
    </location>
</feature>
<dbReference type="InterPro" id="IPR006037">
    <property type="entry name" value="RCK_C"/>
</dbReference>
<organism evidence="9 10">
    <name type="scientific">Sneathiella litorea</name>
    <dbReference type="NCBI Taxonomy" id="2606216"/>
    <lineage>
        <taxon>Bacteria</taxon>
        <taxon>Pseudomonadati</taxon>
        <taxon>Pseudomonadota</taxon>
        <taxon>Alphaproteobacteria</taxon>
        <taxon>Sneathiellales</taxon>
        <taxon>Sneathiellaceae</taxon>
        <taxon>Sneathiella</taxon>
    </lineage>
</organism>
<dbReference type="RefSeq" id="WP_161313648.1">
    <property type="nucleotide sequence ID" value="NZ_WTUW01000001.1"/>
</dbReference>
<evidence type="ECO:0000313" key="9">
    <source>
        <dbReference type="EMBL" id="MZR29157.1"/>
    </source>
</evidence>
<dbReference type="InterPro" id="IPR004680">
    <property type="entry name" value="Cit_transptr-like_dom"/>
</dbReference>
<dbReference type="InterPro" id="IPR036721">
    <property type="entry name" value="RCK_C_sf"/>
</dbReference>
<dbReference type="Gene3D" id="3.30.70.1450">
    <property type="entry name" value="Regulator of K+ conductance, C-terminal domain"/>
    <property type="match status" value="2"/>
</dbReference>
<feature type="transmembrane region" description="Helical" evidence="7">
    <location>
        <begin position="139"/>
        <end position="160"/>
    </location>
</feature>
<keyword evidence="2" id="KW-0813">Transport</keyword>
<feature type="transmembrane region" description="Helical" evidence="7">
    <location>
        <begin position="401"/>
        <end position="434"/>
    </location>
</feature>
<keyword evidence="3 7" id="KW-0812">Transmembrane</keyword>